<gene>
    <name evidence="12" type="ORF">RPE78_00310</name>
</gene>
<evidence type="ECO:0000256" key="1">
    <source>
        <dbReference type="ARBA" id="ARBA00000085"/>
    </source>
</evidence>
<keyword evidence="5" id="KW-0547">Nucleotide-binding</keyword>
<dbReference type="Gene3D" id="3.30.450.20">
    <property type="entry name" value="PAS domain"/>
    <property type="match status" value="1"/>
</dbReference>
<feature type="domain" description="Histidine kinase" evidence="11">
    <location>
        <begin position="372"/>
        <end position="585"/>
    </location>
</feature>
<keyword evidence="8" id="KW-0902">Two-component regulatory system</keyword>
<dbReference type="EC" id="2.7.13.3" evidence="2"/>
<dbReference type="SMART" id="SM00388">
    <property type="entry name" value="HisKA"/>
    <property type="match status" value="1"/>
</dbReference>
<protein>
    <recommendedName>
        <fullName evidence="2">histidine kinase</fullName>
        <ecNumber evidence="2">2.7.13.3</ecNumber>
    </recommendedName>
</protein>
<keyword evidence="10" id="KW-0472">Membrane</keyword>
<dbReference type="PANTHER" id="PTHR43065">
    <property type="entry name" value="SENSOR HISTIDINE KINASE"/>
    <property type="match status" value="1"/>
</dbReference>
<dbReference type="InterPro" id="IPR003661">
    <property type="entry name" value="HisK_dim/P_dom"/>
</dbReference>
<evidence type="ECO:0000256" key="2">
    <source>
        <dbReference type="ARBA" id="ARBA00012438"/>
    </source>
</evidence>
<keyword evidence="7 12" id="KW-0067">ATP-binding</keyword>
<dbReference type="EMBL" id="CP135443">
    <property type="protein sequence ID" value="WRY33771.1"/>
    <property type="molecule type" value="Genomic_DNA"/>
</dbReference>
<evidence type="ECO:0000259" key="11">
    <source>
        <dbReference type="PROSITE" id="PS50109"/>
    </source>
</evidence>
<dbReference type="InterPro" id="IPR004358">
    <property type="entry name" value="Sig_transdc_His_kin-like_C"/>
</dbReference>
<sequence length="602" mass="64609">MQNTVAPFLSKKHLRRGAGLLLAVTALIWASVSVWYHAADRGMAQARARGQADLRLASDRLVAALSQYREDAVLAADHPYVRALAAGDGVWSAQEVAQTLQRFADLAGAEHLVLLRPDGRVLAAPEGTPDRLPMTEDVARAAQGALGRFHGVEGRGTHRIFAFAAPVFATRPARGRQVVGIVRLTLDAETVEATGRGDPLPVWFSDDQGVVFTANRAGLIFRRAADAGPADPRIYPADVPFVTVPVRERVIAGQPILCTPQCALPVVLDLPVIGLTGHAEVPVEPILHEARVQMFVVALAMLAIGALFVTLWARRQALADRLASEAALNAALESRVALRTTELREANAALLRTQAELVQAGKLSALGQMSAGISHELNQPLMAIGSFAENAGIFLARGQQDRARDNLRRIGEMSDRMGRIIRNLRAFARPETEPASPVDMARVIETALEIAASRLAGVPLDWAGLDQPVWVMGGETRLAQVVVNLLSNAVDACAGQDRPQIRMRLCAQGGLVRLEVQDNGPGIADPERMFDPFYSTKEVGTNEGMGLGLSISYRIVQSFGGTLTGTNLPDPARGAMFALTLRQPDTEPDTETDREDGNGNGQ</sequence>
<feature type="region of interest" description="Disordered" evidence="9">
    <location>
        <begin position="581"/>
        <end position="602"/>
    </location>
</feature>
<organism evidence="12 13">
    <name type="scientific">Thioclava litoralis</name>
    <dbReference type="NCBI Taxonomy" id="3076557"/>
    <lineage>
        <taxon>Bacteria</taxon>
        <taxon>Pseudomonadati</taxon>
        <taxon>Pseudomonadota</taxon>
        <taxon>Alphaproteobacteria</taxon>
        <taxon>Rhodobacterales</taxon>
        <taxon>Paracoccaceae</taxon>
        <taxon>Thioclava</taxon>
    </lineage>
</organism>
<evidence type="ECO:0000256" key="9">
    <source>
        <dbReference type="SAM" id="MobiDB-lite"/>
    </source>
</evidence>
<dbReference type="InterPro" id="IPR017055">
    <property type="entry name" value="Sig_transdc_His_kinase_DctB"/>
</dbReference>
<keyword evidence="3" id="KW-0597">Phosphoprotein</keyword>
<dbReference type="Pfam" id="PF00512">
    <property type="entry name" value="HisKA"/>
    <property type="match status" value="1"/>
</dbReference>
<evidence type="ECO:0000313" key="13">
    <source>
        <dbReference type="Proteomes" id="UP001623290"/>
    </source>
</evidence>
<evidence type="ECO:0000256" key="10">
    <source>
        <dbReference type="SAM" id="Phobius"/>
    </source>
</evidence>
<proteinExistence type="predicted"/>
<comment type="catalytic activity">
    <reaction evidence="1">
        <text>ATP + protein L-histidine = ADP + protein N-phospho-L-histidine.</text>
        <dbReference type="EC" id="2.7.13.3"/>
    </reaction>
</comment>
<dbReference type="InterPro" id="IPR036890">
    <property type="entry name" value="HATPase_C_sf"/>
</dbReference>
<dbReference type="SUPFAM" id="SSF47384">
    <property type="entry name" value="Homodimeric domain of signal transducing histidine kinase"/>
    <property type="match status" value="1"/>
</dbReference>
<dbReference type="InterPro" id="IPR005467">
    <property type="entry name" value="His_kinase_dom"/>
</dbReference>
<dbReference type="RefSeq" id="WP_406720917.1">
    <property type="nucleotide sequence ID" value="NZ_CP135443.1"/>
</dbReference>
<dbReference type="SUPFAM" id="SSF55874">
    <property type="entry name" value="ATPase domain of HSP90 chaperone/DNA topoisomerase II/histidine kinase"/>
    <property type="match status" value="1"/>
</dbReference>
<keyword evidence="6" id="KW-0418">Kinase</keyword>
<dbReference type="InterPro" id="IPR036097">
    <property type="entry name" value="HisK_dim/P_sf"/>
</dbReference>
<keyword evidence="13" id="KW-1185">Reference proteome</keyword>
<keyword evidence="10" id="KW-1133">Transmembrane helix</keyword>
<dbReference type="Proteomes" id="UP001623290">
    <property type="component" value="Chromosome"/>
</dbReference>
<dbReference type="PIRSF" id="PIRSF036431">
    <property type="entry name" value="STHK_DctB"/>
    <property type="match status" value="1"/>
</dbReference>
<evidence type="ECO:0000256" key="3">
    <source>
        <dbReference type="ARBA" id="ARBA00022553"/>
    </source>
</evidence>
<evidence type="ECO:0000313" key="12">
    <source>
        <dbReference type="EMBL" id="WRY33771.1"/>
    </source>
</evidence>
<dbReference type="PANTHER" id="PTHR43065:SF46">
    <property type="entry name" value="C4-DICARBOXYLATE TRANSPORT SENSOR PROTEIN DCTB"/>
    <property type="match status" value="1"/>
</dbReference>
<dbReference type="Gene3D" id="1.10.287.130">
    <property type="match status" value="1"/>
</dbReference>
<evidence type="ECO:0000256" key="5">
    <source>
        <dbReference type="ARBA" id="ARBA00022741"/>
    </source>
</evidence>
<evidence type="ECO:0000256" key="6">
    <source>
        <dbReference type="ARBA" id="ARBA00022777"/>
    </source>
</evidence>
<dbReference type="PROSITE" id="PS50109">
    <property type="entry name" value="HIS_KIN"/>
    <property type="match status" value="1"/>
</dbReference>
<keyword evidence="4" id="KW-0808">Transferase</keyword>
<dbReference type="PRINTS" id="PR00344">
    <property type="entry name" value="BCTRLSENSOR"/>
</dbReference>
<dbReference type="Pfam" id="PF02518">
    <property type="entry name" value="HATPase_c"/>
    <property type="match status" value="1"/>
</dbReference>
<dbReference type="GO" id="GO:0005524">
    <property type="term" value="F:ATP binding"/>
    <property type="evidence" value="ECO:0007669"/>
    <property type="project" value="UniProtKB-KW"/>
</dbReference>
<name>A0ABZ1DY94_9RHOB</name>
<feature type="transmembrane region" description="Helical" evidence="10">
    <location>
        <begin position="20"/>
        <end position="38"/>
    </location>
</feature>
<dbReference type="Gene3D" id="3.30.565.10">
    <property type="entry name" value="Histidine kinase-like ATPase, C-terminal domain"/>
    <property type="match status" value="1"/>
</dbReference>
<evidence type="ECO:0000256" key="8">
    <source>
        <dbReference type="ARBA" id="ARBA00023012"/>
    </source>
</evidence>
<dbReference type="CDD" id="cd00082">
    <property type="entry name" value="HisKA"/>
    <property type="match status" value="1"/>
</dbReference>
<feature type="transmembrane region" description="Helical" evidence="10">
    <location>
        <begin position="292"/>
        <end position="313"/>
    </location>
</feature>
<reference evidence="12 13" key="1">
    <citation type="submission" date="2023-09" db="EMBL/GenBank/DDBJ databases">
        <title>Thioclava shenzhenensis sp. nov., a multidrug resistant bacteria-antagonizing species isolated from coastal seawater.</title>
        <authorList>
            <person name="Long M."/>
        </authorList>
    </citation>
    <scope>NUCLEOTIDE SEQUENCE [LARGE SCALE GENOMIC DNA]</scope>
    <source>
        <strain evidence="12 13">FTW29</strain>
    </source>
</reference>
<dbReference type="SMART" id="SM00387">
    <property type="entry name" value="HATPase_c"/>
    <property type="match status" value="1"/>
</dbReference>
<evidence type="ECO:0000256" key="7">
    <source>
        <dbReference type="ARBA" id="ARBA00022840"/>
    </source>
</evidence>
<keyword evidence="10" id="KW-0812">Transmembrane</keyword>
<dbReference type="InterPro" id="IPR003594">
    <property type="entry name" value="HATPase_dom"/>
</dbReference>
<accession>A0ABZ1DY94</accession>
<evidence type="ECO:0000256" key="4">
    <source>
        <dbReference type="ARBA" id="ARBA00022679"/>
    </source>
</evidence>